<dbReference type="InterPro" id="IPR001193">
    <property type="entry name" value="MBTPS2"/>
</dbReference>
<feature type="transmembrane region" description="Helical" evidence="1">
    <location>
        <begin position="256"/>
        <end position="278"/>
    </location>
</feature>
<accession>A0A011R2H8</accession>
<dbReference type="PATRIC" id="fig|1454004.3.peg.3622"/>
<feature type="transmembrane region" description="Helical" evidence="1">
    <location>
        <begin position="387"/>
        <end position="408"/>
    </location>
</feature>
<evidence type="ECO:0000313" key="3">
    <source>
        <dbReference type="Proteomes" id="UP000022141"/>
    </source>
</evidence>
<dbReference type="GO" id="GO:0016020">
    <property type="term" value="C:membrane"/>
    <property type="evidence" value="ECO:0007669"/>
    <property type="project" value="InterPro"/>
</dbReference>
<keyword evidence="1" id="KW-0812">Transmembrane</keyword>
<evidence type="ECO:0000256" key="1">
    <source>
        <dbReference type="SAM" id="Phobius"/>
    </source>
</evidence>
<dbReference type="GO" id="GO:0004222">
    <property type="term" value="F:metalloendopeptidase activity"/>
    <property type="evidence" value="ECO:0007669"/>
    <property type="project" value="InterPro"/>
</dbReference>
<dbReference type="PANTHER" id="PTHR13325">
    <property type="entry name" value="PROTEASE M50 MEMBRANE-BOUND TRANSCRIPTION FACTOR SITE 2 PROTEASE"/>
    <property type="match status" value="1"/>
</dbReference>
<dbReference type="Gene3D" id="1.10.10.1150">
    <property type="entry name" value="Coenzyme PQQ synthesis protein D (PqqD)"/>
    <property type="match status" value="1"/>
</dbReference>
<dbReference type="GO" id="GO:0005737">
    <property type="term" value="C:cytoplasm"/>
    <property type="evidence" value="ECO:0007669"/>
    <property type="project" value="TreeGrafter"/>
</dbReference>
<feature type="transmembrane region" description="Helical" evidence="1">
    <location>
        <begin position="159"/>
        <end position="179"/>
    </location>
</feature>
<dbReference type="Proteomes" id="UP000022141">
    <property type="component" value="Unassembled WGS sequence"/>
</dbReference>
<feature type="transmembrane region" description="Helical" evidence="1">
    <location>
        <begin position="360"/>
        <end position="381"/>
    </location>
</feature>
<dbReference type="eggNOG" id="COG1994">
    <property type="taxonomic scope" value="Bacteria"/>
</dbReference>
<feature type="transmembrane region" description="Helical" evidence="1">
    <location>
        <begin position="191"/>
        <end position="210"/>
    </location>
</feature>
<keyword evidence="1" id="KW-0472">Membrane</keyword>
<dbReference type="Pfam" id="PF05402">
    <property type="entry name" value="PqqD"/>
    <property type="match status" value="1"/>
</dbReference>
<reference evidence="2" key="1">
    <citation type="submission" date="2014-02" db="EMBL/GenBank/DDBJ databases">
        <title>Expanding our view of genomic diversity in Candidatus Accumulibacter clades.</title>
        <authorList>
            <person name="Skennerton C.T."/>
            <person name="Barr J.J."/>
            <person name="Slater F.R."/>
            <person name="Bond P.L."/>
            <person name="Tyson G.W."/>
        </authorList>
    </citation>
    <scope>NUCLEOTIDE SEQUENCE [LARGE SCALE GENOMIC DNA]</scope>
</reference>
<keyword evidence="2" id="KW-0645">Protease</keyword>
<feature type="transmembrane region" description="Helical" evidence="1">
    <location>
        <begin position="429"/>
        <end position="449"/>
    </location>
</feature>
<keyword evidence="2" id="KW-0378">Hydrolase</keyword>
<feature type="transmembrane region" description="Helical" evidence="1">
    <location>
        <begin position="284"/>
        <end position="303"/>
    </location>
</feature>
<dbReference type="EMBL" id="JEMY01000056">
    <property type="protein sequence ID" value="EXI85399.1"/>
    <property type="molecule type" value="Genomic_DNA"/>
</dbReference>
<evidence type="ECO:0000313" key="2">
    <source>
        <dbReference type="EMBL" id="EXI85399.1"/>
    </source>
</evidence>
<keyword evidence="3" id="KW-1185">Reference proteome</keyword>
<dbReference type="SUPFAM" id="SSF111369">
    <property type="entry name" value="HlyD-like secretion proteins"/>
    <property type="match status" value="1"/>
</dbReference>
<dbReference type="PANTHER" id="PTHR13325:SF3">
    <property type="entry name" value="MEMBRANE-BOUND TRANSCRIPTION FACTOR SITE-2 PROTEASE"/>
    <property type="match status" value="1"/>
</dbReference>
<comment type="caution">
    <text evidence="2">The sequence shown here is derived from an EMBL/GenBank/DDBJ whole genome shotgun (WGS) entry which is preliminary data.</text>
</comment>
<proteinExistence type="predicted"/>
<feature type="transmembrane region" description="Helical" evidence="1">
    <location>
        <begin position="230"/>
        <end position="249"/>
    </location>
</feature>
<dbReference type="GO" id="GO:0031293">
    <property type="term" value="P:membrane protein intracellular domain proteolysis"/>
    <property type="evidence" value="ECO:0007669"/>
    <property type="project" value="TreeGrafter"/>
</dbReference>
<dbReference type="InterPro" id="IPR041881">
    <property type="entry name" value="PqqD_sf"/>
</dbReference>
<dbReference type="AlphaFoldDB" id="A0A011R2H8"/>
<sequence>MAAPFLSASWYRVAELRPELRAHARIHRQRFRGEPWYVLHDGASGKLHRFSPAAYRVIQLMDGQRTIDEMWTEVAAEAGEDAPTQDEVIRLLAQLHAGDLLQAELPPDVDELAERGRKQKRQKLLQSFINPMSIRIPLWDPDAFLNRSWPLLRPIFGRLGMVLWMLAVLPAIVVAAVNWHELTANLSDQVLSAHNLFLLWLVYPLIKALHELGHAYAVKSGDGEVHEMGIMLLVLAPIPYVDATAAGAFRNKWRRALVGAAGMLVELFLAAIAMAVWVMVEPGLVRSVAFNVLFVAGASTLLFNGNPLLRYDGYYVLADLIEIANLSNRSNQYWQWLVKRYLFGVKSVERPQATTGERRWFLFYGAASFVYRTLVMIAIILFIAGEFFFVGVVLAIWAATTMFVLPIGKGLSYVISSPELQRQRTRARIVSFASLALVLVFVLAVPMPLRTHAEGVVWVPDKAEVRAGADGFVEQLLVQPEEHVEVGDLLLVTARPTLAAEVEQAQARVRQLEVQYTTQMFDERVQAATTREDLRRERFALARAEEKLDSLLVVAAVSGALKLARPQDLPQRFVKKGELLGYIVDGPPRLARVVVVQDDIALVREARAEVQVKIADRLEHTYSARLIREVPGAHEELPSKALSIAGGGQQGTDPRDPKGLKSLHRLFQFDLELPPEVGPLHIGTRVYVRFHHRAEPLAEQWARRLRQLFLSRFDV</sequence>
<keyword evidence="1" id="KW-1133">Transmembrane helix</keyword>
<dbReference type="InterPro" id="IPR008792">
    <property type="entry name" value="PQQD"/>
</dbReference>
<name>A0A011R2H8_ACCRE</name>
<gene>
    <name evidence="2" type="ORF">AW11_03522</name>
</gene>
<organism evidence="2 3">
    <name type="scientific">Accumulibacter regalis</name>
    <dbReference type="NCBI Taxonomy" id="522306"/>
    <lineage>
        <taxon>Bacteria</taxon>
        <taxon>Pseudomonadati</taxon>
        <taxon>Pseudomonadota</taxon>
        <taxon>Betaproteobacteria</taxon>
        <taxon>Candidatus Accumulibacter</taxon>
    </lineage>
</organism>
<protein>
    <submittedName>
        <fullName evidence="2">Zn-dependent protease</fullName>
    </submittedName>
</protein>
<dbReference type="STRING" id="1454004.AW11_03522"/>